<dbReference type="AlphaFoldDB" id="A0A5A7RM30"/>
<proteinExistence type="predicted"/>
<feature type="non-terminal residue" evidence="1">
    <location>
        <position position="237"/>
    </location>
</feature>
<organism evidence="1 2">
    <name type="scientific">Striga asiatica</name>
    <name type="common">Asiatic witchweed</name>
    <name type="synonym">Buchnera asiatica</name>
    <dbReference type="NCBI Taxonomy" id="4170"/>
    <lineage>
        <taxon>Eukaryota</taxon>
        <taxon>Viridiplantae</taxon>
        <taxon>Streptophyta</taxon>
        <taxon>Embryophyta</taxon>
        <taxon>Tracheophyta</taxon>
        <taxon>Spermatophyta</taxon>
        <taxon>Magnoliopsida</taxon>
        <taxon>eudicotyledons</taxon>
        <taxon>Gunneridae</taxon>
        <taxon>Pentapetalae</taxon>
        <taxon>asterids</taxon>
        <taxon>lamiids</taxon>
        <taxon>Lamiales</taxon>
        <taxon>Orobanchaceae</taxon>
        <taxon>Buchnereae</taxon>
        <taxon>Striga</taxon>
    </lineage>
</organism>
<sequence>MMILGRYSLRPRRVFGCQSSHLRRTQATTCPQATLFSSPGRFSRFIFSQFLSTQSVSSHLMVQSVSSTPFVQSALSPPFVPFKVPSGLVSHGSVMCALSYLPVFIYQKYTSKYTDSSWSHVDKKCNSGCCLSIHNLIWSASTRDADHRVEFDLTSYTVFRDNLVRWGLPMSYFNHFWVDADCHVSDVTNFQFLHIQFLKHGEELIRDPVPFFVNSNIMYYKALDCLRSDQALQECRK</sequence>
<dbReference type="EMBL" id="BKCP01013737">
    <property type="protein sequence ID" value="GER57889.1"/>
    <property type="molecule type" value="Genomic_DNA"/>
</dbReference>
<accession>A0A5A7RM30</accession>
<name>A0A5A7RM30_STRAF</name>
<gene>
    <name evidence="1" type="ORF">STAS_35725</name>
</gene>
<comment type="caution">
    <text evidence="1">The sequence shown here is derived from an EMBL/GenBank/DDBJ whole genome shotgun (WGS) entry which is preliminary data.</text>
</comment>
<protein>
    <submittedName>
        <fullName evidence="1">Uncharacterized protein</fullName>
    </submittedName>
</protein>
<keyword evidence="2" id="KW-1185">Reference proteome</keyword>
<dbReference type="Proteomes" id="UP000325081">
    <property type="component" value="Unassembled WGS sequence"/>
</dbReference>
<evidence type="ECO:0000313" key="1">
    <source>
        <dbReference type="EMBL" id="GER57889.1"/>
    </source>
</evidence>
<reference evidence="2" key="1">
    <citation type="journal article" date="2019" name="Curr. Biol.">
        <title>Genome Sequence of Striga asiatica Provides Insight into the Evolution of Plant Parasitism.</title>
        <authorList>
            <person name="Yoshida S."/>
            <person name="Kim S."/>
            <person name="Wafula E.K."/>
            <person name="Tanskanen J."/>
            <person name="Kim Y.M."/>
            <person name="Honaas L."/>
            <person name="Yang Z."/>
            <person name="Spallek T."/>
            <person name="Conn C.E."/>
            <person name="Ichihashi Y."/>
            <person name="Cheong K."/>
            <person name="Cui S."/>
            <person name="Der J.P."/>
            <person name="Gundlach H."/>
            <person name="Jiao Y."/>
            <person name="Hori C."/>
            <person name="Ishida J.K."/>
            <person name="Kasahara H."/>
            <person name="Kiba T."/>
            <person name="Kim M.S."/>
            <person name="Koo N."/>
            <person name="Laohavisit A."/>
            <person name="Lee Y.H."/>
            <person name="Lumba S."/>
            <person name="McCourt P."/>
            <person name="Mortimer J.C."/>
            <person name="Mutuku J.M."/>
            <person name="Nomura T."/>
            <person name="Sasaki-Sekimoto Y."/>
            <person name="Seto Y."/>
            <person name="Wang Y."/>
            <person name="Wakatake T."/>
            <person name="Sakakibara H."/>
            <person name="Demura T."/>
            <person name="Yamaguchi S."/>
            <person name="Yoneyama K."/>
            <person name="Manabe R.I."/>
            <person name="Nelson D.C."/>
            <person name="Schulman A.H."/>
            <person name="Timko M.P."/>
            <person name="dePamphilis C.W."/>
            <person name="Choi D."/>
            <person name="Shirasu K."/>
        </authorList>
    </citation>
    <scope>NUCLEOTIDE SEQUENCE [LARGE SCALE GENOMIC DNA]</scope>
    <source>
        <strain evidence="2">cv. UVA1</strain>
    </source>
</reference>
<evidence type="ECO:0000313" key="2">
    <source>
        <dbReference type="Proteomes" id="UP000325081"/>
    </source>
</evidence>